<name>A0A4Y1YSB6_9PROT</name>
<reference evidence="1 2" key="1">
    <citation type="submission" date="2019-06" db="EMBL/GenBank/DDBJ databases">
        <title>Nitrosomonas stercoris KYUHI-S whole genome shotgun sequence.</title>
        <authorList>
            <person name="Nakagawa T."/>
            <person name="Tsuchiya Y."/>
            <person name="Takahashi R."/>
        </authorList>
    </citation>
    <scope>NUCLEOTIDE SEQUENCE [LARGE SCALE GENOMIC DNA]</scope>
    <source>
        <strain evidence="1 2">KYUHI-S</strain>
        <plasmid evidence="2">1 dna</plasmid>
    </source>
</reference>
<keyword evidence="2" id="KW-1185">Reference proteome</keyword>
<geneLocation type="plasmid" evidence="2">
    <name>1 dna</name>
</geneLocation>
<sequence length="149" mass="16667">MNWKIKSDSLIHLRVPAATKGRWIRASRAAEMRLTDWIVNAVETYMHQQMNKVVIPDDLKFSDLHLARESDGDVSFDWGVIERICKASGLSVDIFRDAPEDNVSGLIVGWYQAHCQQGGERDPVADDLIAEIAAEEKAGQIISHQPGRA</sequence>
<keyword evidence="1" id="KW-0614">Plasmid</keyword>
<proteinExistence type="predicted"/>
<organism evidence="1 2">
    <name type="scientific">Nitrosomonas stercoris</name>
    <dbReference type="NCBI Taxonomy" id="1444684"/>
    <lineage>
        <taxon>Bacteria</taxon>
        <taxon>Pseudomonadati</taxon>
        <taxon>Pseudomonadota</taxon>
        <taxon>Betaproteobacteria</taxon>
        <taxon>Nitrosomonadales</taxon>
        <taxon>Nitrosomonadaceae</taxon>
        <taxon>Nitrosomonas</taxon>
    </lineage>
</organism>
<evidence type="ECO:0000313" key="2">
    <source>
        <dbReference type="Proteomes" id="UP000316473"/>
    </source>
</evidence>
<dbReference type="Proteomes" id="UP000316473">
    <property type="component" value="Plasmid plasmid 1"/>
</dbReference>
<dbReference type="EMBL" id="AP019756">
    <property type="protein sequence ID" value="BBL36037.1"/>
    <property type="molecule type" value="Genomic_DNA"/>
</dbReference>
<protein>
    <submittedName>
        <fullName evidence="1">Uncharacterized protein</fullName>
    </submittedName>
</protein>
<accession>A0A4Y1YSB6</accession>
<gene>
    <name evidence="1" type="ORF">Nstercoris_02316</name>
</gene>
<dbReference type="KEGG" id="nst:Nstercoris_02316"/>
<evidence type="ECO:0000313" key="1">
    <source>
        <dbReference type="EMBL" id="BBL36037.1"/>
    </source>
</evidence>
<dbReference type="AlphaFoldDB" id="A0A4Y1YSB6"/>